<dbReference type="NCBIfam" id="TIGR00138">
    <property type="entry name" value="rsmG_gidB"/>
    <property type="match status" value="1"/>
</dbReference>
<evidence type="ECO:0000313" key="7">
    <source>
        <dbReference type="EMBL" id="MFD1392363.1"/>
    </source>
</evidence>
<comment type="caution">
    <text evidence="6">Lacks conserved residue(s) required for the propagation of feature annotation.</text>
</comment>
<dbReference type="InterPro" id="IPR029063">
    <property type="entry name" value="SAM-dependent_MTases_sf"/>
</dbReference>
<dbReference type="PANTHER" id="PTHR31760:SF0">
    <property type="entry name" value="S-ADENOSYL-L-METHIONINE-DEPENDENT METHYLTRANSFERASES SUPERFAMILY PROTEIN"/>
    <property type="match status" value="1"/>
</dbReference>
<evidence type="ECO:0000256" key="2">
    <source>
        <dbReference type="ARBA" id="ARBA00022552"/>
    </source>
</evidence>
<keyword evidence="3 6" id="KW-0489">Methyltransferase</keyword>
<dbReference type="InterPro" id="IPR003682">
    <property type="entry name" value="rRNA_ssu_MeTfrase_G"/>
</dbReference>
<evidence type="ECO:0000256" key="1">
    <source>
        <dbReference type="ARBA" id="ARBA00022490"/>
    </source>
</evidence>
<dbReference type="EC" id="2.1.1.-" evidence="6"/>
<dbReference type="Gene3D" id="3.40.50.150">
    <property type="entry name" value="Vaccinia Virus protein VP39"/>
    <property type="match status" value="1"/>
</dbReference>
<keyword evidence="1 6" id="KW-0963">Cytoplasm</keyword>
<dbReference type="SUPFAM" id="SSF53335">
    <property type="entry name" value="S-adenosyl-L-methionine-dependent methyltransferases"/>
    <property type="match status" value="1"/>
</dbReference>
<comment type="function">
    <text evidence="6">Specifically methylates the N7 position of a guanine in 16S rRNA.</text>
</comment>
<sequence length="242" mass="25746">MDQTAFTKAVSALGITPTKEMLTQFEQYYEALVSANAHVNLTAITAKPEVYLKHFYDSLTLLVALPELKTAEKSLCDVGAGAGFPSLPVKIVAPQLDVTIVDSLNKRIAFLEGLSQALGLAGVHLYHDRAETFGGKRSGHRAAYDVVTARAVAPLNVLAELCLPLVRLGGQFVALKGSKGEAELEHAKVAFGELGGKLRAVHTITLPETGDPRTLIVVDKVKATPGRFPRKPGTPSKQPLGG</sequence>
<keyword evidence="2 6" id="KW-0698">rRNA processing</keyword>
<evidence type="ECO:0000256" key="3">
    <source>
        <dbReference type="ARBA" id="ARBA00022603"/>
    </source>
</evidence>
<dbReference type="HAMAP" id="MF_00074">
    <property type="entry name" value="16SrRNA_methyltr_G"/>
    <property type="match status" value="1"/>
</dbReference>
<comment type="caution">
    <text evidence="7">The sequence shown here is derived from an EMBL/GenBank/DDBJ whole genome shotgun (WGS) entry which is preliminary data.</text>
</comment>
<gene>
    <name evidence="6 7" type="primary">rsmG</name>
    <name evidence="7" type="ORF">ACFQ3L_02025</name>
</gene>
<protein>
    <recommendedName>
        <fullName evidence="6">Ribosomal RNA small subunit methyltransferase G</fullName>
        <ecNumber evidence="6">2.1.1.-</ecNumber>
    </recommendedName>
    <alternativeName>
        <fullName evidence="6">16S rRNA 7-methylguanosine methyltransferase</fullName>
        <shortName evidence="6">16S rRNA m7G methyltransferase</shortName>
    </alternativeName>
</protein>
<proteinExistence type="inferred from homology"/>
<dbReference type="PIRSF" id="PIRSF003078">
    <property type="entry name" value="GidB"/>
    <property type="match status" value="1"/>
</dbReference>
<reference evidence="8" key="1">
    <citation type="journal article" date="2019" name="Int. J. Syst. Evol. Microbiol.">
        <title>The Global Catalogue of Microorganisms (GCM) 10K type strain sequencing project: providing services to taxonomists for standard genome sequencing and annotation.</title>
        <authorList>
            <consortium name="The Broad Institute Genomics Platform"/>
            <consortium name="The Broad Institute Genome Sequencing Center for Infectious Disease"/>
            <person name="Wu L."/>
            <person name="Ma J."/>
        </authorList>
    </citation>
    <scope>NUCLEOTIDE SEQUENCE [LARGE SCALE GENOMIC DNA]</scope>
    <source>
        <strain evidence="8">CCM 8911</strain>
    </source>
</reference>
<dbReference type="RefSeq" id="WP_125585319.1">
    <property type="nucleotide sequence ID" value="NZ_JBHTMO010000003.1"/>
</dbReference>
<keyword evidence="5 6" id="KW-0949">S-adenosyl-L-methionine</keyword>
<feature type="binding site" evidence="6">
    <location>
        <position position="79"/>
    </location>
    <ligand>
        <name>S-adenosyl-L-methionine</name>
        <dbReference type="ChEBI" id="CHEBI:59789"/>
    </ligand>
</feature>
<accession>A0ABW4B8K5</accession>
<dbReference type="GO" id="GO:0032259">
    <property type="term" value="P:methylation"/>
    <property type="evidence" value="ECO:0007669"/>
    <property type="project" value="UniProtKB-KW"/>
</dbReference>
<keyword evidence="8" id="KW-1185">Reference proteome</keyword>
<comment type="similarity">
    <text evidence="6">Belongs to the methyltransferase superfamily. RNA methyltransferase RsmG family.</text>
</comment>
<evidence type="ECO:0000256" key="4">
    <source>
        <dbReference type="ARBA" id="ARBA00022679"/>
    </source>
</evidence>
<evidence type="ECO:0000313" key="8">
    <source>
        <dbReference type="Proteomes" id="UP001597249"/>
    </source>
</evidence>
<evidence type="ECO:0000256" key="5">
    <source>
        <dbReference type="ARBA" id="ARBA00022691"/>
    </source>
</evidence>
<dbReference type="EMBL" id="JBHTMO010000003">
    <property type="protein sequence ID" value="MFD1392363.1"/>
    <property type="molecule type" value="Genomic_DNA"/>
</dbReference>
<name>A0ABW4B8K5_9LACO</name>
<comment type="subcellular location">
    <subcellularLocation>
        <location evidence="6">Cytoplasm</location>
    </subcellularLocation>
</comment>
<feature type="binding site" evidence="6">
    <location>
        <begin position="130"/>
        <end position="131"/>
    </location>
    <ligand>
        <name>S-adenosyl-L-methionine</name>
        <dbReference type="ChEBI" id="CHEBI:59789"/>
    </ligand>
</feature>
<evidence type="ECO:0000256" key="6">
    <source>
        <dbReference type="HAMAP-Rule" id="MF_00074"/>
    </source>
</evidence>
<dbReference type="Pfam" id="PF02527">
    <property type="entry name" value="GidB"/>
    <property type="match status" value="1"/>
</dbReference>
<keyword evidence="4 6" id="KW-0808">Transferase</keyword>
<organism evidence="7 8">
    <name type="scientific">Lacticaseibacillus jixianensis</name>
    <dbReference type="NCBI Taxonomy" id="2486012"/>
    <lineage>
        <taxon>Bacteria</taxon>
        <taxon>Bacillati</taxon>
        <taxon>Bacillota</taxon>
        <taxon>Bacilli</taxon>
        <taxon>Lactobacillales</taxon>
        <taxon>Lactobacillaceae</taxon>
        <taxon>Lacticaseibacillus</taxon>
    </lineage>
</organism>
<dbReference type="GO" id="GO:0008168">
    <property type="term" value="F:methyltransferase activity"/>
    <property type="evidence" value="ECO:0007669"/>
    <property type="project" value="UniProtKB-KW"/>
</dbReference>
<dbReference type="PANTHER" id="PTHR31760">
    <property type="entry name" value="S-ADENOSYL-L-METHIONINE-DEPENDENT METHYLTRANSFERASES SUPERFAMILY PROTEIN"/>
    <property type="match status" value="1"/>
</dbReference>
<feature type="binding site" evidence="6">
    <location>
        <position position="84"/>
    </location>
    <ligand>
        <name>S-adenosyl-L-methionine</name>
        <dbReference type="ChEBI" id="CHEBI:59789"/>
    </ligand>
</feature>
<dbReference type="Proteomes" id="UP001597249">
    <property type="component" value="Unassembled WGS sequence"/>
</dbReference>
<feature type="binding site" evidence="6">
    <location>
        <position position="150"/>
    </location>
    <ligand>
        <name>S-adenosyl-L-methionine</name>
        <dbReference type="ChEBI" id="CHEBI:59789"/>
    </ligand>
</feature>